<dbReference type="PANTHER" id="PTHR43544:SF32">
    <property type="entry name" value="CHAIN DEHYDROGENASE, PUTATIVE (AFU_ORTHOLOGUE AFUA_5G01530)-RELATED"/>
    <property type="match status" value="1"/>
</dbReference>
<dbReference type="Gene3D" id="3.40.50.720">
    <property type="entry name" value="NAD(P)-binding Rossmann-like Domain"/>
    <property type="match status" value="1"/>
</dbReference>
<keyword evidence="3" id="KW-1185">Reference proteome</keyword>
<dbReference type="GO" id="GO:0005737">
    <property type="term" value="C:cytoplasm"/>
    <property type="evidence" value="ECO:0007669"/>
    <property type="project" value="TreeGrafter"/>
</dbReference>
<organism evidence="2 3">
    <name type="scientific">Rhizodiscina lignyota</name>
    <dbReference type="NCBI Taxonomy" id="1504668"/>
    <lineage>
        <taxon>Eukaryota</taxon>
        <taxon>Fungi</taxon>
        <taxon>Dikarya</taxon>
        <taxon>Ascomycota</taxon>
        <taxon>Pezizomycotina</taxon>
        <taxon>Dothideomycetes</taxon>
        <taxon>Pleosporomycetidae</taxon>
        <taxon>Aulographales</taxon>
        <taxon>Rhizodiscinaceae</taxon>
        <taxon>Rhizodiscina</taxon>
    </lineage>
</organism>
<dbReference type="InterPro" id="IPR002347">
    <property type="entry name" value="SDR_fam"/>
</dbReference>
<dbReference type="InterPro" id="IPR036291">
    <property type="entry name" value="NAD(P)-bd_dom_sf"/>
</dbReference>
<dbReference type="Pfam" id="PF00106">
    <property type="entry name" value="adh_short"/>
    <property type="match status" value="1"/>
</dbReference>
<dbReference type="GO" id="GO:0016491">
    <property type="term" value="F:oxidoreductase activity"/>
    <property type="evidence" value="ECO:0007669"/>
    <property type="project" value="TreeGrafter"/>
</dbReference>
<dbReference type="PANTHER" id="PTHR43544">
    <property type="entry name" value="SHORT-CHAIN DEHYDROGENASE/REDUCTASE"/>
    <property type="match status" value="1"/>
</dbReference>
<proteinExistence type="inferred from homology"/>
<dbReference type="Proteomes" id="UP000799772">
    <property type="component" value="Unassembled WGS sequence"/>
</dbReference>
<dbReference type="AlphaFoldDB" id="A0A9P4I6E9"/>
<reference evidence="2" key="1">
    <citation type="journal article" date="2020" name="Stud. Mycol.">
        <title>101 Dothideomycetes genomes: a test case for predicting lifestyles and emergence of pathogens.</title>
        <authorList>
            <person name="Haridas S."/>
            <person name="Albert R."/>
            <person name="Binder M."/>
            <person name="Bloem J."/>
            <person name="Labutti K."/>
            <person name="Salamov A."/>
            <person name="Andreopoulos B."/>
            <person name="Baker S."/>
            <person name="Barry K."/>
            <person name="Bills G."/>
            <person name="Bluhm B."/>
            <person name="Cannon C."/>
            <person name="Castanera R."/>
            <person name="Culley D."/>
            <person name="Daum C."/>
            <person name="Ezra D."/>
            <person name="Gonzalez J."/>
            <person name="Henrissat B."/>
            <person name="Kuo A."/>
            <person name="Liang C."/>
            <person name="Lipzen A."/>
            <person name="Lutzoni F."/>
            <person name="Magnuson J."/>
            <person name="Mondo S."/>
            <person name="Nolan M."/>
            <person name="Ohm R."/>
            <person name="Pangilinan J."/>
            <person name="Park H.-J."/>
            <person name="Ramirez L."/>
            <person name="Alfaro M."/>
            <person name="Sun H."/>
            <person name="Tritt A."/>
            <person name="Yoshinaga Y."/>
            <person name="Zwiers L.-H."/>
            <person name="Turgeon B."/>
            <person name="Goodwin S."/>
            <person name="Spatafora J."/>
            <person name="Crous P."/>
            <person name="Grigoriev I."/>
        </authorList>
    </citation>
    <scope>NUCLEOTIDE SEQUENCE</scope>
    <source>
        <strain evidence="2">CBS 133067</strain>
    </source>
</reference>
<protein>
    <submittedName>
        <fullName evidence="2">NAD(P)-binding protein</fullName>
    </submittedName>
</protein>
<dbReference type="EMBL" id="ML978135">
    <property type="protein sequence ID" value="KAF2094027.1"/>
    <property type="molecule type" value="Genomic_DNA"/>
</dbReference>
<gene>
    <name evidence="2" type="ORF">NA57DRAFT_46904</name>
</gene>
<evidence type="ECO:0000256" key="1">
    <source>
        <dbReference type="ARBA" id="ARBA00006484"/>
    </source>
</evidence>
<sequence>MAKFDASKTVVLITGANIGLGYAAARLLVQDNPKYHVIIGSRSLERGQAALEKLQDSVSNLHQNQLDVVEIDITKDDSITAAAAAIEKRYGRLDVLVNNAAIALSSDSGKWKSEELRLEYVTNCIGPAITTQTFVPLLRKSKDPRIIFVTSGMGSLRIASVNDNPYYFVQAAGYRSTKSALNMIMVETNKWLQGEGMKVWAVCPGWCATTFGNEDAEAKLKMGAKTPEQGATAITEVIEGKRDADVGKVTHNDEPGGTRAW</sequence>
<dbReference type="PRINTS" id="PR00081">
    <property type="entry name" value="GDHRDH"/>
</dbReference>
<comment type="similarity">
    <text evidence="1">Belongs to the short-chain dehydrogenases/reductases (SDR) family.</text>
</comment>
<evidence type="ECO:0000313" key="3">
    <source>
        <dbReference type="Proteomes" id="UP000799772"/>
    </source>
</evidence>
<accession>A0A9P4I6E9</accession>
<comment type="caution">
    <text evidence="2">The sequence shown here is derived from an EMBL/GenBank/DDBJ whole genome shotgun (WGS) entry which is preliminary data.</text>
</comment>
<dbReference type="OrthoDB" id="191139at2759"/>
<evidence type="ECO:0000313" key="2">
    <source>
        <dbReference type="EMBL" id="KAF2094027.1"/>
    </source>
</evidence>
<dbReference type="SUPFAM" id="SSF51735">
    <property type="entry name" value="NAD(P)-binding Rossmann-fold domains"/>
    <property type="match status" value="1"/>
</dbReference>
<dbReference type="InterPro" id="IPR051468">
    <property type="entry name" value="Fungal_SecMetab_SDRs"/>
</dbReference>
<dbReference type="GO" id="GO:0019748">
    <property type="term" value="P:secondary metabolic process"/>
    <property type="evidence" value="ECO:0007669"/>
    <property type="project" value="TreeGrafter"/>
</dbReference>
<name>A0A9P4I6E9_9PEZI</name>